<evidence type="ECO:0000256" key="3">
    <source>
        <dbReference type="ARBA" id="ARBA00022630"/>
    </source>
</evidence>
<dbReference type="InterPro" id="IPR050416">
    <property type="entry name" value="FAD-linked_Oxidoreductase"/>
</dbReference>
<dbReference type="EMBL" id="LYCR01000019">
    <property type="protein sequence ID" value="OGM47936.1"/>
    <property type="molecule type" value="Genomic_DNA"/>
</dbReference>
<dbReference type="PROSITE" id="PS51387">
    <property type="entry name" value="FAD_PCMH"/>
    <property type="match status" value="1"/>
</dbReference>
<dbReference type="GO" id="GO:0016491">
    <property type="term" value="F:oxidoreductase activity"/>
    <property type="evidence" value="ECO:0007669"/>
    <property type="project" value="UniProtKB-KW"/>
</dbReference>
<keyword evidence="5" id="KW-0560">Oxidoreductase</keyword>
<gene>
    <name evidence="8" type="ORF">ABOM_002714</name>
</gene>
<keyword evidence="4" id="KW-0274">FAD</keyword>
<reference evidence="8 9" key="1">
    <citation type="journal article" date="2016" name="Genome Biol. Evol.">
        <title>Draft genome sequence of an aflatoxigenic Aspergillus species, A. bombycis.</title>
        <authorList>
            <person name="Moore G.G."/>
            <person name="Mack B.M."/>
            <person name="Beltz S.B."/>
            <person name="Gilbert M.K."/>
        </authorList>
    </citation>
    <scope>NUCLEOTIDE SEQUENCE [LARGE SCALE GENOMIC DNA]</scope>
    <source>
        <strain evidence="9">NRRL 26010</strain>
    </source>
</reference>
<evidence type="ECO:0000256" key="5">
    <source>
        <dbReference type="ARBA" id="ARBA00023002"/>
    </source>
</evidence>
<keyword evidence="9" id="KW-1185">Reference proteome</keyword>
<keyword evidence="6" id="KW-0732">Signal</keyword>
<evidence type="ECO:0000256" key="2">
    <source>
        <dbReference type="ARBA" id="ARBA00005466"/>
    </source>
</evidence>
<proteinExistence type="inferred from homology"/>
<dbReference type="Gene3D" id="3.30.465.10">
    <property type="match status" value="1"/>
</dbReference>
<dbReference type="AlphaFoldDB" id="A0A1F8A897"/>
<dbReference type="RefSeq" id="XP_022391653.1">
    <property type="nucleotide sequence ID" value="XM_022529844.1"/>
</dbReference>
<protein>
    <submittedName>
        <fullName evidence="8">FAD-dependent oxygenase</fullName>
    </submittedName>
</protein>
<sequence length="543" mass="59631">MFRLKMEVVAALAAWSIASVCENVPMSSHWVRGLCPRSKDVNDLGIKLSPTAKVYFPGSEEFEVASTRWSVLDAPKVNIVVVPGTENDVVETVKFANEKDLPFLAYNGAHGAITTLGRMDHGIEIFLDQLNTIHIADDGKTVRIGGGTKSKAVIDRLWEAGKQTGESTLESPSERIVDIDMELVSGTCECVSFLGPALGGGHGWLQGHHGLVADQFVSMNIVLADGSLKALDKQSDLWWAMNGAGHNFGIVTSVTTKLYDVVHHDWAIETLTFSGDKVEAVYQAANDHLLKNGTQPEGVINWSYWLNNPDADPENVSLSICQDVLRANQVFKPVILFYIIQEGVKVVDSAYTKPFHDIGPLSKEPKGGSYTDLAEWTGISLSSPPCQKAGLVNPRFPNYLEEYNVPAQKEAYEIFANAIRGSSPFNNSIFMFEGYSMQGVKAIDSKSSAFAFRGENILSAPLITYAPAGPELDKKASELGNELRQVLHKASGRPEVRAYVNYAYGDETPQQWYGSEKWRQGRLQALKQKYDPTGKFSFFAPIA</sequence>
<dbReference type="PANTHER" id="PTHR42973">
    <property type="entry name" value="BINDING OXIDOREDUCTASE, PUTATIVE (AFU_ORTHOLOGUE AFUA_1G17690)-RELATED"/>
    <property type="match status" value="1"/>
</dbReference>
<comment type="caution">
    <text evidence="8">The sequence shown here is derived from an EMBL/GenBank/DDBJ whole genome shotgun (WGS) entry which is preliminary data.</text>
</comment>
<evidence type="ECO:0000256" key="4">
    <source>
        <dbReference type="ARBA" id="ARBA00022827"/>
    </source>
</evidence>
<dbReference type="InterPro" id="IPR012951">
    <property type="entry name" value="BBE"/>
</dbReference>
<dbReference type="Pfam" id="PF01565">
    <property type="entry name" value="FAD_binding_4"/>
    <property type="match status" value="1"/>
</dbReference>
<dbReference type="GeneID" id="34446104"/>
<evidence type="ECO:0000313" key="8">
    <source>
        <dbReference type="EMBL" id="OGM47936.1"/>
    </source>
</evidence>
<comment type="cofactor">
    <cofactor evidence="1">
        <name>FAD</name>
        <dbReference type="ChEBI" id="CHEBI:57692"/>
    </cofactor>
</comment>
<evidence type="ECO:0000259" key="7">
    <source>
        <dbReference type="PROSITE" id="PS51387"/>
    </source>
</evidence>
<dbReference type="GO" id="GO:0071949">
    <property type="term" value="F:FAD binding"/>
    <property type="evidence" value="ECO:0007669"/>
    <property type="project" value="InterPro"/>
</dbReference>
<feature type="signal peptide" evidence="6">
    <location>
        <begin position="1"/>
        <end position="21"/>
    </location>
</feature>
<evidence type="ECO:0000256" key="1">
    <source>
        <dbReference type="ARBA" id="ARBA00001974"/>
    </source>
</evidence>
<evidence type="ECO:0000313" key="9">
    <source>
        <dbReference type="Proteomes" id="UP000179179"/>
    </source>
</evidence>
<dbReference type="Proteomes" id="UP000179179">
    <property type="component" value="Unassembled WGS sequence"/>
</dbReference>
<accession>A0A1F8A897</accession>
<evidence type="ECO:0000256" key="6">
    <source>
        <dbReference type="SAM" id="SignalP"/>
    </source>
</evidence>
<dbReference type="OrthoDB" id="9996127at2759"/>
<dbReference type="Gene3D" id="3.40.462.20">
    <property type="match status" value="1"/>
</dbReference>
<dbReference type="STRING" id="109264.A0A1F8A897"/>
<feature type="domain" description="FAD-binding PCMH-type" evidence="7">
    <location>
        <begin position="72"/>
        <end position="261"/>
    </location>
</feature>
<dbReference type="Pfam" id="PF08031">
    <property type="entry name" value="BBE"/>
    <property type="match status" value="1"/>
</dbReference>
<comment type="similarity">
    <text evidence="2">Belongs to the oxygen-dependent FAD-linked oxidoreductase family.</text>
</comment>
<dbReference type="InterPro" id="IPR016166">
    <property type="entry name" value="FAD-bd_PCMH"/>
</dbReference>
<name>A0A1F8A897_9EURO</name>
<dbReference type="InterPro" id="IPR016169">
    <property type="entry name" value="FAD-bd_PCMH_sub2"/>
</dbReference>
<dbReference type="InterPro" id="IPR036318">
    <property type="entry name" value="FAD-bd_PCMH-like_sf"/>
</dbReference>
<dbReference type="PANTHER" id="PTHR42973:SF9">
    <property type="entry name" value="FAD-BINDING PCMH-TYPE DOMAIN-CONTAINING PROTEIN-RELATED"/>
    <property type="match status" value="1"/>
</dbReference>
<dbReference type="SUPFAM" id="SSF56176">
    <property type="entry name" value="FAD-binding/transporter-associated domain-like"/>
    <property type="match status" value="1"/>
</dbReference>
<keyword evidence="3" id="KW-0285">Flavoprotein</keyword>
<organism evidence="8 9">
    <name type="scientific">Aspergillus bombycis</name>
    <dbReference type="NCBI Taxonomy" id="109264"/>
    <lineage>
        <taxon>Eukaryota</taxon>
        <taxon>Fungi</taxon>
        <taxon>Dikarya</taxon>
        <taxon>Ascomycota</taxon>
        <taxon>Pezizomycotina</taxon>
        <taxon>Eurotiomycetes</taxon>
        <taxon>Eurotiomycetidae</taxon>
        <taxon>Eurotiales</taxon>
        <taxon>Aspergillaceae</taxon>
        <taxon>Aspergillus</taxon>
    </lineage>
</organism>
<feature type="chain" id="PRO_5009534657" evidence="6">
    <location>
        <begin position="22"/>
        <end position="543"/>
    </location>
</feature>
<dbReference type="InterPro" id="IPR006094">
    <property type="entry name" value="Oxid_FAD_bind_N"/>
</dbReference>